<protein>
    <submittedName>
        <fullName evidence="2">Uncharacterized protein</fullName>
    </submittedName>
</protein>
<name>A0A1D6F6D9_MAIZE</name>
<dbReference type="InterPro" id="IPR033371">
    <property type="entry name" value="ARGLU1"/>
</dbReference>
<organism evidence="2">
    <name type="scientific">Zea mays</name>
    <name type="common">Maize</name>
    <dbReference type="NCBI Taxonomy" id="4577"/>
    <lineage>
        <taxon>Eukaryota</taxon>
        <taxon>Viridiplantae</taxon>
        <taxon>Streptophyta</taxon>
        <taxon>Embryophyta</taxon>
        <taxon>Tracheophyta</taxon>
        <taxon>Spermatophyta</taxon>
        <taxon>Magnoliopsida</taxon>
        <taxon>Liliopsida</taxon>
        <taxon>Poales</taxon>
        <taxon>Poaceae</taxon>
        <taxon>PACMAD clade</taxon>
        <taxon>Panicoideae</taxon>
        <taxon>Andropogonodae</taxon>
        <taxon>Andropogoneae</taxon>
        <taxon>Tripsacinae</taxon>
        <taxon>Zea</taxon>
    </lineage>
</organism>
<dbReference type="EMBL" id="CM007648">
    <property type="protein sequence ID" value="ONM26838.1"/>
    <property type="molecule type" value="Genomic_DNA"/>
</dbReference>
<dbReference type="PANTHER" id="PTHR31711">
    <property type="entry name" value="ARGININE AND GLUTAMATE-RICH PROTEIN 1"/>
    <property type="match status" value="1"/>
</dbReference>
<dbReference type="Pfam" id="PF15346">
    <property type="entry name" value="ARGLU"/>
    <property type="match status" value="1"/>
</dbReference>
<reference evidence="2" key="1">
    <citation type="submission" date="2015-12" db="EMBL/GenBank/DDBJ databases">
        <title>Update maize B73 reference genome by single molecule sequencing technologies.</title>
        <authorList>
            <consortium name="Maize Genome Sequencing Project"/>
            <person name="Ware D."/>
        </authorList>
    </citation>
    <scope>NUCLEOTIDE SEQUENCE [LARGE SCALE GENOMIC DNA]</scope>
    <source>
        <tissue evidence="2">Seedling</tissue>
    </source>
</reference>
<feature type="region of interest" description="Disordered" evidence="1">
    <location>
        <begin position="145"/>
        <end position="178"/>
    </location>
</feature>
<sequence>MLSSRKEAGIGEKRVVMGTWREQWAPVPVAEAGALSLVAGEAGTGVMAVVADAAGRRQSVVEVAGMAGIGRRRKEVELRLIEEDTAKRVEQAIRKKVEESLNCDEIKREIQRRIEEGRKRIHEEVAIQMEKEKESALNEAKLKVEREKKERNELEKKLEEERKKAEEALRKEAMEQQQKELERYQELERLQKEREEAMKRKKMEEEQQRQNQMKLLGKNKSRPKLSFAFGMK</sequence>
<dbReference type="PANTHER" id="PTHR31711:SF5">
    <property type="entry name" value="OS11G0544200 PROTEIN"/>
    <property type="match status" value="1"/>
</dbReference>
<feature type="region of interest" description="Disordered" evidence="1">
    <location>
        <begin position="192"/>
        <end position="232"/>
    </location>
</feature>
<evidence type="ECO:0000256" key="1">
    <source>
        <dbReference type="SAM" id="MobiDB-lite"/>
    </source>
</evidence>
<gene>
    <name evidence="2" type="ORF">ZEAMMB73_Zm00001d007434</name>
</gene>
<dbReference type="AlphaFoldDB" id="A0A1D6F6D9"/>
<feature type="compositionally biased region" description="Basic and acidic residues" evidence="1">
    <location>
        <begin position="192"/>
        <end position="208"/>
    </location>
</feature>
<proteinExistence type="predicted"/>
<accession>A0A1D6F6D9</accession>
<evidence type="ECO:0000313" key="2">
    <source>
        <dbReference type="EMBL" id="ONM26838.1"/>
    </source>
</evidence>